<dbReference type="STRING" id="897.B2D07_01820"/>
<evidence type="ECO:0000256" key="1">
    <source>
        <dbReference type="PIRSR" id="PIRSR033579-1"/>
    </source>
</evidence>
<evidence type="ECO:0000256" key="2">
    <source>
        <dbReference type="PIRSR" id="PIRSR033579-3"/>
    </source>
</evidence>
<dbReference type="PATRIC" id="fig|1121405.3.peg.2118"/>
<evidence type="ECO:0000313" key="5">
    <source>
        <dbReference type="Proteomes" id="UP000014977"/>
    </source>
</evidence>
<feature type="active site" description="Proton acceptor" evidence="1">
    <location>
        <position position="182"/>
    </location>
</feature>
<accession>S7TT46</accession>
<feature type="chain" id="PRO_5030177220" evidence="3">
    <location>
        <begin position="22"/>
        <end position="298"/>
    </location>
</feature>
<gene>
    <name evidence="4" type="ORF">dsmv_2478</name>
</gene>
<feature type="signal peptide" evidence="3">
    <location>
        <begin position="1"/>
        <end position="21"/>
    </location>
</feature>
<dbReference type="Proteomes" id="UP000014977">
    <property type="component" value="Unassembled WGS sequence"/>
</dbReference>
<keyword evidence="2" id="KW-0170">Cobalt</keyword>
<comment type="caution">
    <text evidence="4">The sequence shown here is derived from an EMBL/GenBank/DDBJ whole genome shotgun (WGS) entry which is preliminary data.</text>
</comment>
<name>S7TT46_DESML</name>
<feature type="binding site" evidence="2">
    <location>
        <position position="212"/>
    </location>
    <ligand>
        <name>Co(2+)</name>
        <dbReference type="ChEBI" id="CHEBI:48828"/>
    </ligand>
</feature>
<dbReference type="Pfam" id="PF06180">
    <property type="entry name" value="CbiK"/>
    <property type="match status" value="1"/>
</dbReference>
<feature type="binding site" evidence="2">
    <location>
        <position position="244"/>
    </location>
    <ligand>
        <name>Co(2+)</name>
        <dbReference type="ChEBI" id="CHEBI:48828"/>
    </ligand>
</feature>
<keyword evidence="2" id="KW-0479">Metal-binding</keyword>
<dbReference type="CDD" id="cd03412">
    <property type="entry name" value="CbiK_N"/>
    <property type="match status" value="1"/>
</dbReference>
<dbReference type="InterPro" id="IPR010388">
    <property type="entry name" value="Anaerobic_Co-chelatase"/>
</dbReference>
<dbReference type="AlphaFoldDB" id="S7TT46"/>
<keyword evidence="5" id="KW-1185">Reference proteome</keyword>
<evidence type="ECO:0000313" key="4">
    <source>
        <dbReference type="EMBL" id="EPR39905.1"/>
    </source>
</evidence>
<dbReference type="eggNOG" id="COG4822">
    <property type="taxonomic scope" value="Bacteria"/>
</dbReference>
<evidence type="ECO:0000256" key="3">
    <source>
        <dbReference type="SAM" id="SignalP"/>
    </source>
</evidence>
<dbReference type="GO" id="GO:0019251">
    <property type="term" value="P:anaerobic cobalamin biosynthetic process"/>
    <property type="evidence" value="ECO:0007669"/>
    <property type="project" value="InterPro"/>
</dbReference>
<dbReference type="SUPFAM" id="SSF53800">
    <property type="entry name" value="Chelatase"/>
    <property type="match status" value="1"/>
</dbReference>
<sequence>MNRKMLAALTTFFLVSLLSSAATATGHGRAKADDKGPAILLVTFGTSVPSAQAAFANIETQVKKAFPDVEVRWAYTSHIIRQKLAREGKVLDSPEIALAKLMDDGYAKVAIQSLHMIPGQEFHEIHTNAMMFERMVGGFDKVIVAHPLLSANDAMENVVKTLPAAMIPRDRTPEDAVVLMGHGTHHAGDAIYSAMMYKFQSIDPNIYVGTVEGHPTFDDVKAQLVKKGIRKAYLIPFMSVAGDHALNDMAGEEADSWKQMLTQAGIECVPVLKGMAEYDALADLWIENLKIAVKHLQP</sequence>
<dbReference type="EMBL" id="ATHJ01000087">
    <property type="protein sequence ID" value="EPR39905.1"/>
    <property type="molecule type" value="Genomic_DNA"/>
</dbReference>
<dbReference type="RefSeq" id="WP_020877235.1">
    <property type="nucleotide sequence ID" value="NZ_ATHJ01000087.1"/>
</dbReference>
<dbReference type="OrthoDB" id="9770331at2"/>
<keyword evidence="3" id="KW-0732">Signal</keyword>
<dbReference type="CDD" id="cd03413">
    <property type="entry name" value="CbiK_C"/>
    <property type="match status" value="1"/>
</dbReference>
<proteinExistence type="predicted"/>
<organism evidence="4 5">
    <name type="scientific">Desulfococcus multivorans DSM 2059</name>
    <dbReference type="NCBI Taxonomy" id="1121405"/>
    <lineage>
        <taxon>Bacteria</taxon>
        <taxon>Pseudomonadati</taxon>
        <taxon>Thermodesulfobacteriota</taxon>
        <taxon>Desulfobacteria</taxon>
        <taxon>Desulfobacterales</taxon>
        <taxon>Desulfococcaceae</taxon>
        <taxon>Desulfococcus</taxon>
    </lineage>
</organism>
<dbReference type="PIRSF" id="PIRSF033579">
    <property type="entry name" value="Anaer_Co_chel"/>
    <property type="match status" value="1"/>
</dbReference>
<reference evidence="4 5" key="1">
    <citation type="journal article" date="2013" name="Genome Announc.">
        <title>Draft genome sequences for three mercury-methylating, sulfate-reducing bacteria.</title>
        <authorList>
            <person name="Brown S.D."/>
            <person name="Hurt R.A.Jr."/>
            <person name="Gilmour C.C."/>
            <person name="Elias D.A."/>
        </authorList>
    </citation>
    <scope>NUCLEOTIDE SEQUENCE [LARGE SCALE GENOMIC DNA]</scope>
    <source>
        <strain evidence="4 5">DSM 2059</strain>
    </source>
</reference>
<protein>
    <submittedName>
        <fullName evidence="4">Anaerobic cobalt chelatase</fullName>
    </submittedName>
</protein>
<dbReference type="GO" id="GO:0046872">
    <property type="term" value="F:metal ion binding"/>
    <property type="evidence" value="ECO:0007669"/>
    <property type="project" value="UniProtKB-KW"/>
</dbReference>
<dbReference type="Gene3D" id="3.40.50.1400">
    <property type="match status" value="2"/>
</dbReference>
<dbReference type="GO" id="GO:0016852">
    <property type="term" value="F:sirohydrochlorin cobaltochelatase activity"/>
    <property type="evidence" value="ECO:0007669"/>
    <property type="project" value="InterPro"/>
</dbReference>
<feature type="binding site" evidence="2">
    <location>
        <position position="182"/>
    </location>
    <ligand>
        <name>Co(2+)</name>
        <dbReference type="ChEBI" id="CHEBI:48828"/>
    </ligand>
</feature>